<evidence type="ECO:0000313" key="2">
    <source>
        <dbReference type="Proteomes" id="UP000824202"/>
    </source>
</evidence>
<proteinExistence type="predicted"/>
<comment type="caution">
    <text evidence="1">The sequence shown here is derived from an EMBL/GenBank/DDBJ whole genome shotgun (WGS) entry which is preliminary data.</text>
</comment>
<reference evidence="1" key="1">
    <citation type="journal article" date="2021" name="PeerJ">
        <title>Extensive microbial diversity within the chicken gut microbiome revealed by metagenomics and culture.</title>
        <authorList>
            <person name="Gilroy R."/>
            <person name="Ravi A."/>
            <person name="Getino M."/>
            <person name="Pursley I."/>
            <person name="Horton D.L."/>
            <person name="Alikhan N.F."/>
            <person name="Baker D."/>
            <person name="Gharbi K."/>
            <person name="Hall N."/>
            <person name="Watson M."/>
            <person name="Adriaenssens E.M."/>
            <person name="Foster-Nyarko E."/>
            <person name="Jarju S."/>
            <person name="Secka A."/>
            <person name="Antonio M."/>
            <person name="Oren A."/>
            <person name="Chaudhuri R.R."/>
            <person name="La Ragione R."/>
            <person name="Hildebrand F."/>
            <person name="Pallen M.J."/>
        </authorList>
    </citation>
    <scope>NUCLEOTIDE SEQUENCE</scope>
    <source>
        <strain evidence="1">23274</strain>
    </source>
</reference>
<reference evidence="1" key="2">
    <citation type="submission" date="2021-04" db="EMBL/GenBank/DDBJ databases">
        <authorList>
            <person name="Gilroy R."/>
        </authorList>
    </citation>
    <scope>NUCLEOTIDE SEQUENCE</scope>
    <source>
        <strain evidence="1">23274</strain>
    </source>
</reference>
<organism evidence="1 2">
    <name type="scientific">Candidatus Odoribacter faecigallinarum</name>
    <dbReference type="NCBI Taxonomy" id="2838706"/>
    <lineage>
        <taxon>Bacteria</taxon>
        <taxon>Pseudomonadati</taxon>
        <taxon>Bacteroidota</taxon>
        <taxon>Bacteroidia</taxon>
        <taxon>Bacteroidales</taxon>
        <taxon>Odoribacteraceae</taxon>
        <taxon>Odoribacter</taxon>
    </lineage>
</organism>
<dbReference type="Proteomes" id="UP000824202">
    <property type="component" value="Unassembled WGS sequence"/>
</dbReference>
<sequence>MSYRGTLALTPDRNLAALMKRYRDGERDADFLKQYLPVLSSAYMQEEVKQVAGAYLDVLSVDEMATEENWALIKSYVRDPLSVPLKTVMAHRGKFYALAGQEAVDAKLTKSIVDAVDELMSWRAGKKKPFDEARNAALADYLQGIDFPAAPAALAGLQSAACARAGDYRRMLDNMKAALDSNLFYTRDGVTYFQNCMRALQRSGDTLLIREGIRLTGIMRDHVTGLLDKGNITLSRKYLQQAIGDTEGARRSEEEHAALWEQWKTQNRSGE</sequence>
<gene>
    <name evidence="1" type="ORF">H9863_02490</name>
</gene>
<evidence type="ECO:0000313" key="1">
    <source>
        <dbReference type="EMBL" id="HIX02971.1"/>
    </source>
</evidence>
<dbReference type="AlphaFoldDB" id="A0A9D1UYY3"/>
<name>A0A9D1UYY3_9BACT</name>
<dbReference type="EMBL" id="DXFT01000050">
    <property type="protein sequence ID" value="HIX02971.1"/>
    <property type="molecule type" value="Genomic_DNA"/>
</dbReference>
<accession>A0A9D1UYY3</accession>
<protein>
    <submittedName>
        <fullName evidence="1">Thioredoxin</fullName>
    </submittedName>
</protein>